<dbReference type="eggNOG" id="COG1324">
    <property type="taxonomic scope" value="Bacteria"/>
</dbReference>
<dbReference type="GO" id="GO:0005507">
    <property type="term" value="F:copper ion binding"/>
    <property type="evidence" value="ECO:0007669"/>
    <property type="project" value="TreeGrafter"/>
</dbReference>
<dbReference type="Gene3D" id="3.30.70.120">
    <property type="match status" value="1"/>
</dbReference>
<proteinExistence type="inferred from homology"/>
<reference evidence="2" key="1">
    <citation type="submission" date="2005-08" db="EMBL/GenBank/DDBJ databases">
        <title>Complete sequence of Chlorobium chlorochromatii CaD3.</title>
        <authorList>
            <person name="Copeland A."/>
            <person name="Lucas S."/>
            <person name="Lapidus A."/>
            <person name="Barry K."/>
            <person name="Detter J.C."/>
            <person name="Glavina T."/>
            <person name="Hammon N."/>
            <person name="Israni S."/>
            <person name="Pitluck S."/>
            <person name="Bryant D."/>
            <person name="Schmutz J."/>
            <person name="Larimer F."/>
            <person name="Land M."/>
            <person name="Kyrpides N."/>
            <person name="Ivanova N."/>
            <person name="Richardson P."/>
        </authorList>
    </citation>
    <scope>NUCLEOTIDE SEQUENCE [LARGE SCALE GENOMIC DNA]</scope>
    <source>
        <strain evidence="2">CaD3</strain>
    </source>
</reference>
<comment type="similarity">
    <text evidence="1">Belongs to the CutA family.</text>
</comment>
<dbReference type="AlphaFoldDB" id="Q3APT5"/>
<protein>
    <submittedName>
        <fullName evidence="2">Uncharacterized protein involved in tolerance to divalent cations-like protein</fullName>
    </submittedName>
</protein>
<dbReference type="PANTHER" id="PTHR23419">
    <property type="entry name" value="DIVALENT CATION TOLERANCE CUTA-RELATED"/>
    <property type="match status" value="1"/>
</dbReference>
<gene>
    <name evidence="2" type="ordered locus">Cag_1739</name>
</gene>
<dbReference type="KEGG" id="cch:Cag_1739"/>
<evidence type="ECO:0000256" key="1">
    <source>
        <dbReference type="ARBA" id="ARBA00010169"/>
    </source>
</evidence>
<dbReference type="Pfam" id="PF03091">
    <property type="entry name" value="CutA1"/>
    <property type="match status" value="1"/>
</dbReference>
<sequence>MDSATYHCMVITTLPNRPQAEQLAELLLTEHVAACIQMVDIRSIYLWQTELCNEPEVLLLIKTTESAYPNLEGIITQNHPYEIPEIIKLPIHGGSTNYLNWLTAMTTGCSTNKENARPNNSTPTS</sequence>
<name>Q3APT5_CHLCH</name>
<accession>Q3APT5</accession>
<dbReference type="EMBL" id="CP000108">
    <property type="protein sequence ID" value="ABB28990.1"/>
    <property type="molecule type" value="Genomic_DNA"/>
</dbReference>
<dbReference type="SUPFAM" id="SSF54913">
    <property type="entry name" value="GlnB-like"/>
    <property type="match status" value="1"/>
</dbReference>
<dbReference type="GO" id="GO:0010038">
    <property type="term" value="P:response to metal ion"/>
    <property type="evidence" value="ECO:0007669"/>
    <property type="project" value="InterPro"/>
</dbReference>
<organism evidence="2">
    <name type="scientific">Chlorobium chlorochromatii (strain CaD3)</name>
    <dbReference type="NCBI Taxonomy" id="340177"/>
    <lineage>
        <taxon>Bacteria</taxon>
        <taxon>Pseudomonadati</taxon>
        <taxon>Chlorobiota</taxon>
        <taxon>Chlorobiia</taxon>
        <taxon>Chlorobiales</taxon>
        <taxon>Chlorobiaceae</taxon>
        <taxon>Chlorobium/Pelodictyon group</taxon>
        <taxon>Chlorobium</taxon>
    </lineage>
</organism>
<dbReference type="STRING" id="340177.Cag_1739"/>
<dbReference type="OrthoDB" id="37622at2"/>
<dbReference type="InterPro" id="IPR011322">
    <property type="entry name" value="N-reg_PII-like_a/b"/>
</dbReference>
<dbReference type="HOGENOM" id="CLU_098807_2_0_10"/>
<dbReference type="InterPro" id="IPR015867">
    <property type="entry name" value="N-reg_PII/ATP_PRibTrfase_C"/>
</dbReference>
<dbReference type="PANTHER" id="PTHR23419:SF8">
    <property type="entry name" value="FI09726P"/>
    <property type="match status" value="1"/>
</dbReference>
<evidence type="ECO:0000313" key="2">
    <source>
        <dbReference type="EMBL" id="ABB28990.1"/>
    </source>
</evidence>
<dbReference type="InterPro" id="IPR004323">
    <property type="entry name" value="Ion_tolerance_CutA"/>
</dbReference>